<dbReference type="EMBL" id="JBHSAX010000003">
    <property type="protein sequence ID" value="MFC3960818.1"/>
    <property type="molecule type" value="Genomic_DNA"/>
</dbReference>
<dbReference type="EC" id="4.1.99.12" evidence="3"/>
<dbReference type="InterPro" id="IPR017945">
    <property type="entry name" value="DHBP_synth_RibB-like_a/b_dom"/>
</dbReference>
<comment type="pathway">
    <text evidence="2">Cofactor biosynthesis; riboflavin biosynthesis; 2-hydroxy-3-oxobutyl phosphate from D-ribulose 5-phosphate: step 1/1.</text>
</comment>
<dbReference type="Proteomes" id="UP001595696">
    <property type="component" value="Unassembled WGS sequence"/>
</dbReference>
<evidence type="ECO:0000313" key="7">
    <source>
        <dbReference type="Proteomes" id="UP001595696"/>
    </source>
</evidence>
<reference evidence="7" key="1">
    <citation type="journal article" date="2019" name="Int. J. Syst. Evol. Microbiol.">
        <title>The Global Catalogue of Microorganisms (GCM) 10K type strain sequencing project: providing services to taxonomists for standard genome sequencing and annotation.</title>
        <authorList>
            <consortium name="The Broad Institute Genomics Platform"/>
            <consortium name="The Broad Institute Genome Sequencing Center for Infectious Disease"/>
            <person name="Wu L."/>
            <person name="Ma J."/>
        </authorList>
    </citation>
    <scope>NUCLEOTIDE SEQUENCE [LARGE SCALE GENOMIC DNA]</scope>
    <source>
        <strain evidence="7">CGMCC 4.7330</strain>
    </source>
</reference>
<accession>A0ABV8DLB1</accession>
<keyword evidence="7" id="KW-1185">Reference proteome</keyword>
<evidence type="ECO:0000256" key="4">
    <source>
        <dbReference type="ARBA" id="ARBA00022619"/>
    </source>
</evidence>
<dbReference type="InterPro" id="IPR000422">
    <property type="entry name" value="DHBP_synthase_RibB"/>
</dbReference>
<organism evidence="6 7">
    <name type="scientific">Nocardia jiangsuensis</name>
    <dbReference type="NCBI Taxonomy" id="1691563"/>
    <lineage>
        <taxon>Bacteria</taxon>
        <taxon>Bacillati</taxon>
        <taxon>Actinomycetota</taxon>
        <taxon>Actinomycetes</taxon>
        <taxon>Mycobacteriales</taxon>
        <taxon>Nocardiaceae</taxon>
        <taxon>Nocardia</taxon>
    </lineage>
</organism>
<comment type="function">
    <text evidence="1">Catalyzes the conversion of D-ribulose 5-phosphate to formate and 3,4-dihydroxy-2-butanone 4-phosphate.</text>
</comment>
<evidence type="ECO:0000313" key="6">
    <source>
        <dbReference type="EMBL" id="MFC3960818.1"/>
    </source>
</evidence>
<dbReference type="Pfam" id="PF00926">
    <property type="entry name" value="DHBP_synthase"/>
    <property type="match status" value="1"/>
</dbReference>
<gene>
    <name evidence="6" type="ORF">ACFO0B_02310</name>
</gene>
<keyword evidence="4" id="KW-0686">Riboflavin biosynthesis</keyword>
<comment type="caution">
    <text evidence="6">The sequence shown here is derived from an EMBL/GenBank/DDBJ whole genome shotgun (WGS) entry which is preliminary data.</text>
</comment>
<dbReference type="PANTHER" id="PTHR21327">
    <property type="entry name" value="GTP CYCLOHYDROLASE II-RELATED"/>
    <property type="match status" value="1"/>
</dbReference>
<keyword evidence="6" id="KW-0456">Lyase</keyword>
<sequence>MTAITAVRPSAELASGHTVVLLDPHTGEGHLVLAAEHATTAALAFLVRHTSGFVEVALGDADCARLHLPSMWSLPGAAGVAPDHTVTLDAIDGVTTGISAADRARTIRAMADPSTGPADFTRPGHVAPVRAHGTGALADLVVELAADAGARPIAAFAALVSPGHPALLADAADCRAFAEQHGLLVLAP</sequence>
<dbReference type="RefSeq" id="WP_378610589.1">
    <property type="nucleotide sequence ID" value="NZ_JBHSAX010000003.1"/>
</dbReference>
<dbReference type="GO" id="GO:0008686">
    <property type="term" value="F:3,4-dihydroxy-2-butanone-4-phosphate synthase activity"/>
    <property type="evidence" value="ECO:0007669"/>
    <property type="project" value="UniProtKB-EC"/>
</dbReference>
<keyword evidence="5" id="KW-0479">Metal-binding</keyword>
<evidence type="ECO:0000256" key="3">
    <source>
        <dbReference type="ARBA" id="ARBA00012153"/>
    </source>
</evidence>
<evidence type="ECO:0000256" key="5">
    <source>
        <dbReference type="ARBA" id="ARBA00022723"/>
    </source>
</evidence>
<dbReference type="SUPFAM" id="SSF55821">
    <property type="entry name" value="YrdC/RibB"/>
    <property type="match status" value="1"/>
</dbReference>
<dbReference type="PANTHER" id="PTHR21327:SF18">
    <property type="entry name" value="3,4-DIHYDROXY-2-BUTANONE 4-PHOSPHATE SYNTHASE"/>
    <property type="match status" value="1"/>
</dbReference>
<evidence type="ECO:0000256" key="2">
    <source>
        <dbReference type="ARBA" id="ARBA00004904"/>
    </source>
</evidence>
<name>A0ABV8DLB1_9NOCA</name>
<dbReference type="Gene3D" id="3.90.870.10">
    <property type="entry name" value="DHBP synthase"/>
    <property type="match status" value="1"/>
</dbReference>
<proteinExistence type="predicted"/>
<protein>
    <recommendedName>
        <fullName evidence="3">3,4-dihydroxy-2-butanone-4-phosphate synthase</fullName>
        <ecNumber evidence="3">4.1.99.12</ecNumber>
    </recommendedName>
</protein>
<evidence type="ECO:0000256" key="1">
    <source>
        <dbReference type="ARBA" id="ARBA00002284"/>
    </source>
</evidence>